<evidence type="ECO:0000256" key="14">
    <source>
        <dbReference type="NCBIfam" id="TIGR00228"/>
    </source>
</evidence>
<dbReference type="GO" id="GO:0006310">
    <property type="term" value="P:DNA recombination"/>
    <property type="evidence" value="ECO:0007669"/>
    <property type="project" value="UniProtKB-UniRule"/>
</dbReference>
<dbReference type="PRINTS" id="PR00696">
    <property type="entry name" value="RSOLVASERUVC"/>
</dbReference>
<evidence type="ECO:0000256" key="6">
    <source>
        <dbReference type="ARBA" id="ARBA00022763"/>
    </source>
</evidence>
<dbReference type="EC" id="3.1.21.10" evidence="13 14"/>
<dbReference type="EMBL" id="PCVN01000044">
    <property type="protein sequence ID" value="PIQ74508.1"/>
    <property type="molecule type" value="Genomic_DNA"/>
</dbReference>
<comment type="caution">
    <text evidence="15">The sequence shown here is derived from an EMBL/GenBank/DDBJ whole genome shotgun (WGS) entry which is preliminary data.</text>
</comment>
<feature type="binding site" evidence="13">
    <location>
        <position position="77"/>
    </location>
    <ligand>
        <name>Mg(2+)</name>
        <dbReference type="ChEBI" id="CHEBI:18420"/>
        <label>2</label>
    </ligand>
</feature>
<dbReference type="PANTHER" id="PTHR30194">
    <property type="entry name" value="CROSSOVER JUNCTION ENDODEOXYRIBONUCLEASE RUVC"/>
    <property type="match status" value="1"/>
</dbReference>
<evidence type="ECO:0000256" key="8">
    <source>
        <dbReference type="ARBA" id="ARBA00022842"/>
    </source>
</evidence>
<dbReference type="InterPro" id="IPR012337">
    <property type="entry name" value="RNaseH-like_sf"/>
</dbReference>
<comment type="cofactor">
    <cofactor evidence="13">
        <name>Mg(2+)</name>
        <dbReference type="ChEBI" id="CHEBI:18420"/>
    </cofactor>
    <text evidence="13">Binds 2 Mg(2+) ion per subunit.</text>
</comment>
<gene>
    <name evidence="13" type="primary">ruvC</name>
    <name evidence="15" type="ORF">COV85_01710</name>
</gene>
<reference evidence="15 16" key="1">
    <citation type="submission" date="2017-09" db="EMBL/GenBank/DDBJ databases">
        <title>Depth-based differentiation of microbial function through sediment-hosted aquifers and enrichment of novel symbionts in the deep terrestrial subsurface.</title>
        <authorList>
            <person name="Probst A.J."/>
            <person name="Ladd B."/>
            <person name="Jarett J.K."/>
            <person name="Geller-Mcgrath D.E."/>
            <person name="Sieber C.M."/>
            <person name="Emerson J.B."/>
            <person name="Anantharaman K."/>
            <person name="Thomas B.C."/>
            <person name="Malmstrom R."/>
            <person name="Stieglmeier M."/>
            <person name="Klingl A."/>
            <person name="Woyke T."/>
            <person name="Ryan C.M."/>
            <person name="Banfield J.F."/>
        </authorList>
    </citation>
    <scope>NUCLEOTIDE SEQUENCE [LARGE SCALE GENOMIC DNA]</scope>
    <source>
        <strain evidence="15">CG11_big_fil_rev_8_21_14_0_20_44_10</strain>
    </source>
</reference>
<keyword evidence="7 13" id="KW-0378">Hydrolase</keyword>
<evidence type="ECO:0000256" key="1">
    <source>
        <dbReference type="ARBA" id="ARBA00009518"/>
    </source>
</evidence>
<keyword evidence="5 13" id="KW-0255">Endonuclease</keyword>
<comment type="catalytic activity">
    <reaction evidence="12 13">
        <text>Endonucleolytic cleavage at a junction such as a reciprocal single-stranded crossover between two homologous DNA duplexes (Holliday junction).</text>
        <dbReference type="EC" id="3.1.21.10"/>
    </reaction>
</comment>
<dbReference type="NCBIfam" id="NF000711">
    <property type="entry name" value="PRK00039.2-1"/>
    <property type="match status" value="1"/>
</dbReference>
<evidence type="ECO:0000256" key="7">
    <source>
        <dbReference type="ARBA" id="ARBA00022801"/>
    </source>
</evidence>
<keyword evidence="6 13" id="KW-0227">DNA damage</keyword>
<keyword evidence="8 13" id="KW-0460">Magnesium</keyword>
<dbReference type="Gene3D" id="3.30.420.10">
    <property type="entry name" value="Ribonuclease H-like superfamily/Ribonuclease H"/>
    <property type="match status" value="1"/>
</dbReference>
<accession>A0A2H0KQR8</accession>
<comment type="subcellular location">
    <subcellularLocation>
        <location evidence="13">Cytoplasm</location>
    </subcellularLocation>
</comment>
<dbReference type="InterPro" id="IPR020563">
    <property type="entry name" value="X-over_junc_endoDNase_Mg_BS"/>
</dbReference>
<protein>
    <recommendedName>
        <fullName evidence="13 14">Crossover junction endodeoxyribonuclease RuvC</fullName>
        <ecNumber evidence="13 14">3.1.21.10</ecNumber>
    </recommendedName>
    <alternativeName>
        <fullName evidence="13">Holliday junction nuclease RuvC</fullName>
    </alternativeName>
    <alternativeName>
        <fullName evidence="13">Holliday junction resolvase RuvC</fullName>
    </alternativeName>
</protein>
<dbReference type="CDD" id="cd16962">
    <property type="entry name" value="RuvC"/>
    <property type="match status" value="1"/>
</dbReference>
<evidence type="ECO:0000256" key="10">
    <source>
        <dbReference type="ARBA" id="ARBA00023172"/>
    </source>
</evidence>
<organism evidence="15 16">
    <name type="scientific">Candidatus Portnoybacteria bacterium CG11_big_fil_rev_8_21_14_0_20_44_10</name>
    <dbReference type="NCBI Taxonomy" id="1974818"/>
    <lineage>
        <taxon>Bacteria</taxon>
        <taxon>Candidatus Portnoyibacteriota</taxon>
    </lineage>
</organism>
<evidence type="ECO:0000256" key="2">
    <source>
        <dbReference type="ARBA" id="ARBA00022490"/>
    </source>
</evidence>
<dbReference type="PROSITE" id="PS01321">
    <property type="entry name" value="RUVC"/>
    <property type="match status" value="1"/>
</dbReference>
<evidence type="ECO:0000256" key="3">
    <source>
        <dbReference type="ARBA" id="ARBA00022722"/>
    </source>
</evidence>
<evidence type="ECO:0000256" key="5">
    <source>
        <dbReference type="ARBA" id="ARBA00022759"/>
    </source>
</evidence>
<feature type="active site" evidence="13">
    <location>
        <position position="77"/>
    </location>
</feature>
<evidence type="ECO:0000313" key="15">
    <source>
        <dbReference type="EMBL" id="PIQ74508.1"/>
    </source>
</evidence>
<comment type="similarity">
    <text evidence="1 13">Belongs to the RuvC family.</text>
</comment>
<proteinExistence type="inferred from homology"/>
<evidence type="ECO:0000256" key="11">
    <source>
        <dbReference type="ARBA" id="ARBA00023204"/>
    </source>
</evidence>
<dbReference type="InterPro" id="IPR036397">
    <property type="entry name" value="RNaseH_sf"/>
</dbReference>
<dbReference type="GO" id="GO:0008821">
    <property type="term" value="F:crossover junction DNA endonuclease activity"/>
    <property type="evidence" value="ECO:0007669"/>
    <property type="project" value="UniProtKB-UniRule"/>
</dbReference>
<dbReference type="GO" id="GO:0048476">
    <property type="term" value="C:Holliday junction resolvase complex"/>
    <property type="evidence" value="ECO:0007669"/>
    <property type="project" value="UniProtKB-UniRule"/>
</dbReference>
<dbReference type="PANTHER" id="PTHR30194:SF3">
    <property type="entry name" value="CROSSOVER JUNCTION ENDODEOXYRIBONUCLEASE RUVC"/>
    <property type="match status" value="1"/>
</dbReference>
<dbReference type="AlphaFoldDB" id="A0A2H0KQR8"/>
<dbReference type="NCBIfam" id="TIGR00228">
    <property type="entry name" value="ruvC"/>
    <property type="match status" value="1"/>
</dbReference>
<evidence type="ECO:0000256" key="13">
    <source>
        <dbReference type="HAMAP-Rule" id="MF_00034"/>
    </source>
</evidence>
<feature type="binding site" evidence="13">
    <location>
        <position position="150"/>
    </location>
    <ligand>
        <name>Mg(2+)</name>
        <dbReference type="ChEBI" id="CHEBI:18420"/>
        <label>1</label>
    </ligand>
</feature>
<dbReference type="GO" id="GO:0003677">
    <property type="term" value="F:DNA binding"/>
    <property type="evidence" value="ECO:0007669"/>
    <property type="project" value="UniProtKB-KW"/>
</dbReference>
<comment type="function">
    <text evidence="13">The RuvA-RuvB-RuvC complex processes Holliday junction (HJ) DNA during genetic recombination and DNA repair. Endonuclease that resolves HJ intermediates. Cleaves cruciform DNA by making single-stranded nicks across the HJ at symmetrical positions within the homologous arms, yielding a 5'-phosphate and a 3'-hydroxyl group; requires a central core of homology in the junction. The consensus cleavage sequence is 5'-(A/T)TT(C/G)-3'. Cleavage occurs on the 3'-side of the TT dinucleotide at the point of strand exchange. HJ branch migration catalyzed by RuvA-RuvB allows RuvC to scan DNA until it finds its consensus sequence, where it cleaves and resolves the cruciform DNA.</text>
</comment>
<keyword evidence="9 13" id="KW-0238">DNA-binding</keyword>
<dbReference type="Pfam" id="PF02075">
    <property type="entry name" value="RuvC"/>
    <property type="match status" value="1"/>
</dbReference>
<keyword evidence="4 13" id="KW-0479">Metal-binding</keyword>
<dbReference type="InterPro" id="IPR002176">
    <property type="entry name" value="X-over_junc_endoDNase_RuvC"/>
</dbReference>
<keyword evidence="3 13" id="KW-0540">Nuclease</keyword>
<sequence>MIILGIDPGTATTGYGVIREIQHSEKKNQKNGFDFECLDYNVIKTDPLMTAAERLNRIHIELSKVFKKHQPTVLAIESLFFFRNLKTVMPVSQARGVILMTAAKKKVPVYEFTPLQMKMTVTGYGRAEKDEVQEMIKRILDLKEIPKPDDAADALGIAICYAMRLNTETTR</sequence>
<dbReference type="GO" id="GO:0006281">
    <property type="term" value="P:DNA repair"/>
    <property type="evidence" value="ECO:0007669"/>
    <property type="project" value="UniProtKB-UniRule"/>
</dbReference>
<name>A0A2H0KQR8_9BACT</name>
<keyword evidence="11 13" id="KW-0234">DNA repair</keyword>
<evidence type="ECO:0000256" key="9">
    <source>
        <dbReference type="ARBA" id="ARBA00023125"/>
    </source>
</evidence>
<dbReference type="FunFam" id="3.30.420.10:FF:000002">
    <property type="entry name" value="Crossover junction endodeoxyribonuclease RuvC"/>
    <property type="match status" value="1"/>
</dbReference>
<evidence type="ECO:0000313" key="16">
    <source>
        <dbReference type="Proteomes" id="UP000231550"/>
    </source>
</evidence>
<evidence type="ECO:0000256" key="4">
    <source>
        <dbReference type="ARBA" id="ARBA00022723"/>
    </source>
</evidence>
<feature type="active site" evidence="13">
    <location>
        <position position="7"/>
    </location>
</feature>
<dbReference type="GO" id="GO:0000287">
    <property type="term" value="F:magnesium ion binding"/>
    <property type="evidence" value="ECO:0007669"/>
    <property type="project" value="UniProtKB-UniRule"/>
</dbReference>
<keyword evidence="10 13" id="KW-0233">DNA recombination</keyword>
<dbReference type="GO" id="GO:0005737">
    <property type="term" value="C:cytoplasm"/>
    <property type="evidence" value="ECO:0007669"/>
    <property type="project" value="UniProtKB-SubCell"/>
</dbReference>
<feature type="active site" evidence="13">
    <location>
        <position position="150"/>
    </location>
</feature>
<feature type="binding site" evidence="13">
    <location>
        <position position="7"/>
    </location>
    <ligand>
        <name>Mg(2+)</name>
        <dbReference type="ChEBI" id="CHEBI:18420"/>
        <label>1</label>
    </ligand>
</feature>
<keyword evidence="2 13" id="KW-0963">Cytoplasm</keyword>
<dbReference type="HAMAP" id="MF_00034">
    <property type="entry name" value="RuvC"/>
    <property type="match status" value="1"/>
</dbReference>
<evidence type="ECO:0000256" key="12">
    <source>
        <dbReference type="ARBA" id="ARBA00029354"/>
    </source>
</evidence>
<dbReference type="SUPFAM" id="SSF53098">
    <property type="entry name" value="Ribonuclease H-like"/>
    <property type="match status" value="1"/>
</dbReference>
<comment type="subunit">
    <text evidence="13">Homodimer which binds Holliday junction (HJ) DNA. The HJ becomes 2-fold symmetrical on binding to RuvC with unstacked arms; it has a different conformation from HJ DNA in complex with RuvA. In the full resolvosome a probable DNA-RuvA(4)-RuvB(12)-RuvC(2) complex forms which resolves the HJ.</text>
</comment>
<dbReference type="Proteomes" id="UP000231550">
    <property type="component" value="Unassembled WGS sequence"/>
</dbReference>